<sequence length="184" mass="21027">MSALDLRSGYFQMAVNPSDIVKTAFVTKNGTYALRRMPFGLSGAAPNFQKAIDIILKPVIAKFVNVYMDDVIISSPSFTQHIEHLKVFRLLHEVGLTLNKDKCKFGCDELKYLGLIINKEGIKTDETKVQAIVEMKPPRNSKEVSKFLGMSQWYAKCIKNYVDLCEPLYNLKRKLKKFLWSIEV</sequence>
<dbReference type="InterPro" id="IPR000477">
    <property type="entry name" value="RT_dom"/>
</dbReference>
<dbReference type="GO" id="GO:0071897">
    <property type="term" value="P:DNA biosynthetic process"/>
    <property type="evidence" value="ECO:0007669"/>
    <property type="project" value="UniProtKB-ARBA"/>
</dbReference>
<dbReference type="CDD" id="cd01647">
    <property type="entry name" value="RT_LTR"/>
    <property type="match status" value="1"/>
</dbReference>
<dbReference type="InterPro" id="IPR051320">
    <property type="entry name" value="Viral_Replic_Matur_Polypro"/>
</dbReference>
<reference evidence="2" key="1">
    <citation type="submission" date="2020-08" db="EMBL/GenBank/DDBJ databases">
        <title>Multicomponent nature underlies the extraordinary mechanical properties of spider dragline silk.</title>
        <authorList>
            <person name="Kono N."/>
            <person name="Nakamura H."/>
            <person name="Mori M."/>
            <person name="Yoshida Y."/>
            <person name="Ohtoshi R."/>
            <person name="Malay A.D."/>
            <person name="Moran D.A.P."/>
            <person name="Tomita M."/>
            <person name="Numata K."/>
            <person name="Arakawa K."/>
        </authorList>
    </citation>
    <scope>NUCLEOTIDE SEQUENCE</scope>
</reference>
<dbReference type="EMBL" id="BMAU01021201">
    <property type="protein sequence ID" value="GFX98305.1"/>
    <property type="molecule type" value="Genomic_DNA"/>
</dbReference>
<dbReference type="InterPro" id="IPR043502">
    <property type="entry name" value="DNA/RNA_pol_sf"/>
</dbReference>
<dbReference type="Gene3D" id="3.10.10.10">
    <property type="entry name" value="HIV Type 1 Reverse Transcriptase, subunit A, domain 1"/>
    <property type="match status" value="1"/>
</dbReference>
<protein>
    <submittedName>
        <fullName evidence="2">Retrovirus-related Pol polyprotein from transposon opus</fullName>
    </submittedName>
</protein>
<evidence type="ECO:0000313" key="3">
    <source>
        <dbReference type="Proteomes" id="UP000887159"/>
    </source>
</evidence>
<dbReference type="PANTHER" id="PTHR33064:SF37">
    <property type="entry name" value="RIBONUCLEASE H"/>
    <property type="match status" value="1"/>
</dbReference>
<dbReference type="Proteomes" id="UP000887159">
    <property type="component" value="Unassembled WGS sequence"/>
</dbReference>
<keyword evidence="3" id="KW-1185">Reference proteome</keyword>
<feature type="domain" description="Reverse transcriptase" evidence="1">
    <location>
        <begin position="1"/>
        <end position="117"/>
    </location>
</feature>
<proteinExistence type="predicted"/>
<dbReference type="Gene3D" id="3.30.70.270">
    <property type="match status" value="2"/>
</dbReference>
<dbReference type="PANTHER" id="PTHR33064">
    <property type="entry name" value="POL PROTEIN"/>
    <property type="match status" value="1"/>
</dbReference>
<evidence type="ECO:0000313" key="2">
    <source>
        <dbReference type="EMBL" id="GFX98305.1"/>
    </source>
</evidence>
<dbReference type="InterPro" id="IPR043128">
    <property type="entry name" value="Rev_trsase/Diguanyl_cyclase"/>
</dbReference>
<gene>
    <name evidence="2" type="primary">pol</name>
    <name evidence="2" type="ORF">TNCV_4909481</name>
</gene>
<dbReference type="PROSITE" id="PS50878">
    <property type="entry name" value="RT_POL"/>
    <property type="match status" value="1"/>
</dbReference>
<evidence type="ECO:0000259" key="1">
    <source>
        <dbReference type="PROSITE" id="PS50878"/>
    </source>
</evidence>
<dbReference type="Pfam" id="PF00078">
    <property type="entry name" value="RVT_1"/>
    <property type="match status" value="1"/>
</dbReference>
<dbReference type="AlphaFoldDB" id="A0A8X6RQ75"/>
<name>A0A8X6RQ75_TRICX</name>
<dbReference type="FunFam" id="3.30.70.270:FF:000003">
    <property type="entry name" value="Transposon Ty3-G Gag-Pol polyprotein"/>
    <property type="match status" value="1"/>
</dbReference>
<dbReference type="SUPFAM" id="SSF56672">
    <property type="entry name" value="DNA/RNA polymerases"/>
    <property type="match status" value="1"/>
</dbReference>
<comment type="caution">
    <text evidence="2">The sequence shown here is derived from an EMBL/GenBank/DDBJ whole genome shotgun (WGS) entry which is preliminary data.</text>
</comment>
<organism evidence="2 3">
    <name type="scientific">Trichonephila clavipes</name>
    <name type="common">Golden silk orbweaver</name>
    <name type="synonym">Nephila clavipes</name>
    <dbReference type="NCBI Taxonomy" id="2585209"/>
    <lineage>
        <taxon>Eukaryota</taxon>
        <taxon>Metazoa</taxon>
        <taxon>Ecdysozoa</taxon>
        <taxon>Arthropoda</taxon>
        <taxon>Chelicerata</taxon>
        <taxon>Arachnida</taxon>
        <taxon>Araneae</taxon>
        <taxon>Araneomorphae</taxon>
        <taxon>Entelegynae</taxon>
        <taxon>Araneoidea</taxon>
        <taxon>Nephilidae</taxon>
        <taxon>Trichonephila</taxon>
    </lineage>
</organism>
<accession>A0A8X6RQ75</accession>